<evidence type="ECO:0000256" key="1">
    <source>
        <dbReference type="SAM" id="Phobius"/>
    </source>
</evidence>
<feature type="transmembrane region" description="Helical" evidence="1">
    <location>
        <begin position="174"/>
        <end position="191"/>
    </location>
</feature>
<evidence type="ECO:0000313" key="2">
    <source>
        <dbReference type="EMBL" id="EKM58330.1"/>
    </source>
</evidence>
<feature type="transmembrane region" description="Helical" evidence="1">
    <location>
        <begin position="72"/>
        <end position="94"/>
    </location>
</feature>
<dbReference type="GeneID" id="18915519"/>
<keyword evidence="1" id="KW-0472">Membrane</keyword>
<organism evidence="2 3">
    <name type="scientific">Phanerochaete carnosa (strain HHB-10118-sp)</name>
    <name type="common">White-rot fungus</name>
    <name type="synonym">Peniophora carnosa</name>
    <dbReference type="NCBI Taxonomy" id="650164"/>
    <lineage>
        <taxon>Eukaryota</taxon>
        <taxon>Fungi</taxon>
        <taxon>Dikarya</taxon>
        <taxon>Basidiomycota</taxon>
        <taxon>Agaricomycotina</taxon>
        <taxon>Agaricomycetes</taxon>
        <taxon>Polyporales</taxon>
        <taxon>Phanerochaetaceae</taxon>
        <taxon>Phanerochaete</taxon>
    </lineage>
</organism>
<evidence type="ECO:0000313" key="3">
    <source>
        <dbReference type="Proteomes" id="UP000008370"/>
    </source>
</evidence>
<keyword evidence="1" id="KW-1133">Transmembrane helix</keyword>
<protein>
    <submittedName>
        <fullName evidence="2">Uncharacterized protein</fullName>
    </submittedName>
</protein>
<dbReference type="HOGENOM" id="CLU_1267287_0_0_1"/>
<dbReference type="KEGG" id="pco:PHACADRAFT_252566"/>
<dbReference type="EMBL" id="JH930470">
    <property type="protein sequence ID" value="EKM58330.1"/>
    <property type="molecule type" value="Genomic_DNA"/>
</dbReference>
<dbReference type="Proteomes" id="UP000008370">
    <property type="component" value="Unassembled WGS sequence"/>
</dbReference>
<gene>
    <name evidence="2" type="ORF">PHACADRAFT_252566</name>
</gene>
<proteinExistence type="predicted"/>
<feature type="transmembrane region" description="Helical" evidence="1">
    <location>
        <begin position="128"/>
        <end position="154"/>
    </location>
</feature>
<accession>K5WGB8</accession>
<dbReference type="RefSeq" id="XP_007393649.1">
    <property type="nucleotide sequence ID" value="XM_007393587.1"/>
</dbReference>
<keyword evidence="1" id="KW-0812">Transmembrane</keyword>
<sequence>MPNNTPLLQCEPNPSDHCIQEEIPAPSAMTNDINGFMECFKSQHSTLISVSVVLLYPFYTMMQMPVIKACRAFRIVGGAVCMLDIICLCLSIGLRLRAWAVVREGKAEQFMKDIFNVRNGPSRREAAIVLNAPYFLMSATMFLFAIELVGYVWLSIPCDPAELEVPPLDIAESVLLQVAASVGAAFCGRSFRTIRQLGNATELVPEAADPVTAAQEKV</sequence>
<dbReference type="OrthoDB" id="10629434at2759"/>
<dbReference type="InParanoid" id="K5WGB8"/>
<reference evidence="2 3" key="1">
    <citation type="journal article" date="2012" name="BMC Genomics">
        <title>Comparative genomics of the white-rot fungi, Phanerochaete carnosa and P. chrysosporium, to elucidate the genetic basis of the distinct wood types they colonize.</title>
        <authorList>
            <person name="Suzuki H."/>
            <person name="MacDonald J."/>
            <person name="Syed K."/>
            <person name="Salamov A."/>
            <person name="Hori C."/>
            <person name="Aerts A."/>
            <person name="Henrissat B."/>
            <person name="Wiebenga A."/>
            <person name="vanKuyk P.A."/>
            <person name="Barry K."/>
            <person name="Lindquist E."/>
            <person name="LaButti K."/>
            <person name="Lapidus A."/>
            <person name="Lucas S."/>
            <person name="Coutinho P."/>
            <person name="Gong Y."/>
            <person name="Samejima M."/>
            <person name="Mahadevan R."/>
            <person name="Abou-Zaid M."/>
            <person name="de Vries R.P."/>
            <person name="Igarashi K."/>
            <person name="Yadav J.S."/>
            <person name="Grigoriev I.V."/>
            <person name="Master E.R."/>
        </authorList>
    </citation>
    <scope>NUCLEOTIDE SEQUENCE [LARGE SCALE GENOMIC DNA]</scope>
    <source>
        <strain evidence="2 3">HHB-10118-sp</strain>
    </source>
</reference>
<name>K5WGB8_PHACS</name>
<dbReference type="AlphaFoldDB" id="K5WGB8"/>
<feature type="transmembrane region" description="Helical" evidence="1">
    <location>
        <begin position="47"/>
        <end position="66"/>
    </location>
</feature>
<keyword evidence="3" id="KW-1185">Reference proteome</keyword>